<keyword evidence="4" id="KW-1003">Cell membrane</keyword>
<evidence type="ECO:0000259" key="9">
    <source>
        <dbReference type="PROSITE" id="PS50928"/>
    </source>
</evidence>
<dbReference type="GO" id="GO:0005886">
    <property type="term" value="C:plasma membrane"/>
    <property type="evidence" value="ECO:0007669"/>
    <property type="project" value="UniProtKB-SubCell"/>
</dbReference>
<dbReference type="STRING" id="80876.SAMN05421779_101713"/>
<sequence>MSFASPPPIPRRPLLRPGMGKLAPGFFLFLCLFLAPVLIVVVYSLLTRGTYGGVVWHLDLDSYARVLGLPNEDELRDWDFVYLGIFAKSAMVAAATAGLTLLMAFPAAWYIARQPDRRKFMLLTLVTLPFFVNALVRVYAWMLILRADGLINNLLMASGLIDQPLHLIYTPGAVVVAMVYQYLPFMVLPLFASLEKMDLRLLEASRDLGASGSITFRRVVLPLAMPGIVAGMVLVFVPAFGNFLAPTLIGGAKDLQLGPLLAQAFLSARDWPFGSAIATLLSAVVLLCLFVMARSEGRQAKEAV</sequence>
<dbReference type="EMBL" id="FTOA01000001">
    <property type="protein sequence ID" value="SIS41708.1"/>
    <property type="molecule type" value="Genomic_DNA"/>
</dbReference>
<evidence type="ECO:0000256" key="4">
    <source>
        <dbReference type="ARBA" id="ARBA00022475"/>
    </source>
</evidence>
<evidence type="ECO:0000256" key="1">
    <source>
        <dbReference type="ARBA" id="ARBA00004651"/>
    </source>
</evidence>
<evidence type="ECO:0000313" key="11">
    <source>
        <dbReference type="Proteomes" id="UP000185678"/>
    </source>
</evidence>
<feature type="transmembrane region" description="Helical" evidence="8">
    <location>
        <begin position="219"/>
        <end position="240"/>
    </location>
</feature>
<dbReference type="InterPro" id="IPR035906">
    <property type="entry name" value="MetI-like_sf"/>
</dbReference>
<feature type="transmembrane region" description="Helical" evidence="8">
    <location>
        <begin position="167"/>
        <end position="192"/>
    </location>
</feature>
<name>A0A1N7IX81_9PROT</name>
<dbReference type="PROSITE" id="PS50928">
    <property type="entry name" value="ABC_TM1"/>
    <property type="match status" value="1"/>
</dbReference>
<feature type="domain" description="ABC transmembrane type-1" evidence="9">
    <location>
        <begin position="86"/>
        <end position="292"/>
    </location>
</feature>
<keyword evidence="7 8" id="KW-0472">Membrane</keyword>
<comment type="similarity">
    <text evidence="2">Belongs to the binding-protein-dependent transport system permease family. CysTW subfamily.</text>
</comment>
<evidence type="ECO:0000256" key="7">
    <source>
        <dbReference type="ARBA" id="ARBA00023136"/>
    </source>
</evidence>
<keyword evidence="11" id="KW-1185">Reference proteome</keyword>
<evidence type="ECO:0000256" key="3">
    <source>
        <dbReference type="ARBA" id="ARBA00022448"/>
    </source>
</evidence>
<feature type="transmembrane region" description="Helical" evidence="8">
    <location>
        <begin position="21"/>
        <end position="46"/>
    </location>
</feature>
<dbReference type="CDD" id="cd06261">
    <property type="entry name" value="TM_PBP2"/>
    <property type="match status" value="1"/>
</dbReference>
<proteinExistence type="inferred from homology"/>
<comment type="subcellular location">
    <subcellularLocation>
        <location evidence="1 8">Cell membrane</location>
        <topology evidence="1 8">Multi-pass membrane protein</topology>
    </subcellularLocation>
</comment>
<evidence type="ECO:0000256" key="8">
    <source>
        <dbReference type="RuleBase" id="RU363032"/>
    </source>
</evidence>
<keyword evidence="5 8" id="KW-0812">Transmembrane</keyword>
<evidence type="ECO:0000313" key="10">
    <source>
        <dbReference type="EMBL" id="SIS41708.1"/>
    </source>
</evidence>
<dbReference type="Proteomes" id="UP000185678">
    <property type="component" value="Unassembled WGS sequence"/>
</dbReference>
<dbReference type="RefSeq" id="WP_084194540.1">
    <property type="nucleotide sequence ID" value="NZ_FTOA01000001.1"/>
</dbReference>
<dbReference type="GO" id="GO:0055085">
    <property type="term" value="P:transmembrane transport"/>
    <property type="evidence" value="ECO:0007669"/>
    <property type="project" value="InterPro"/>
</dbReference>
<dbReference type="SUPFAM" id="SSF161098">
    <property type="entry name" value="MetI-like"/>
    <property type="match status" value="1"/>
</dbReference>
<dbReference type="PANTHER" id="PTHR42929">
    <property type="entry name" value="INNER MEMBRANE ABC TRANSPORTER PERMEASE PROTEIN YDCU-RELATED-RELATED"/>
    <property type="match status" value="1"/>
</dbReference>
<dbReference type="Pfam" id="PF00528">
    <property type="entry name" value="BPD_transp_1"/>
    <property type="match status" value="1"/>
</dbReference>
<dbReference type="InterPro" id="IPR000515">
    <property type="entry name" value="MetI-like"/>
</dbReference>
<gene>
    <name evidence="10" type="ORF">SAMN05421779_101713</name>
</gene>
<feature type="transmembrane region" description="Helical" evidence="8">
    <location>
        <begin position="120"/>
        <end position="147"/>
    </location>
</feature>
<organism evidence="10 11">
    <name type="scientific">Insolitispirillum peregrinum</name>
    <dbReference type="NCBI Taxonomy" id="80876"/>
    <lineage>
        <taxon>Bacteria</taxon>
        <taxon>Pseudomonadati</taxon>
        <taxon>Pseudomonadota</taxon>
        <taxon>Alphaproteobacteria</taxon>
        <taxon>Rhodospirillales</taxon>
        <taxon>Novispirillaceae</taxon>
        <taxon>Insolitispirillum</taxon>
    </lineage>
</organism>
<evidence type="ECO:0000256" key="6">
    <source>
        <dbReference type="ARBA" id="ARBA00022989"/>
    </source>
</evidence>
<keyword evidence="6 8" id="KW-1133">Transmembrane helix</keyword>
<reference evidence="10 11" key="1">
    <citation type="submission" date="2017-01" db="EMBL/GenBank/DDBJ databases">
        <authorList>
            <person name="Mah S.A."/>
            <person name="Swanson W.J."/>
            <person name="Moy G.W."/>
            <person name="Vacquier V.D."/>
        </authorList>
    </citation>
    <scope>NUCLEOTIDE SEQUENCE [LARGE SCALE GENOMIC DNA]</scope>
    <source>
        <strain evidence="10 11">DSM 11589</strain>
    </source>
</reference>
<keyword evidence="3 8" id="KW-0813">Transport</keyword>
<dbReference type="Gene3D" id="1.10.3720.10">
    <property type="entry name" value="MetI-like"/>
    <property type="match status" value="1"/>
</dbReference>
<protein>
    <submittedName>
        <fullName evidence="10">Spermidine/putrescine transport system permease protein</fullName>
    </submittedName>
</protein>
<feature type="transmembrane region" description="Helical" evidence="8">
    <location>
        <begin position="80"/>
        <end position="108"/>
    </location>
</feature>
<dbReference type="AlphaFoldDB" id="A0A1N7IX81"/>
<dbReference type="PANTHER" id="PTHR42929:SF1">
    <property type="entry name" value="INNER MEMBRANE ABC TRANSPORTER PERMEASE PROTEIN YDCU-RELATED"/>
    <property type="match status" value="1"/>
</dbReference>
<accession>A0A1N7IX81</accession>
<evidence type="ECO:0000256" key="5">
    <source>
        <dbReference type="ARBA" id="ARBA00022692"/>
    </source>
</evidence>
<feature type="transmembrane region" description="Helical" evidence="8">
    <location>
        <begin position="271"/>
        <end position="292"/>
    </location>
</feature>
<evidence type="ECO:0000256" key="2">
    <source>
        <dbReference type="ARBA" id="ARBA00007069"/>
    </source>
</evidence>